<sequence length="116" mass="12984">MNPKILYLKSPSSWTVRNCSECNAQREAKGEIFSRRLIDRWYIKALSGCYLNSIASTKSLIGATLYVGAGENQRVVSCELEPPAAMMLINVKLTFIPVPVIPGAHGPLWEFKRLEE</sequence>
<keyword evidence="2" id="KW-1185">Reference proteome</keyword>
<dbReference type="EMBL" id="AFRT01001109">
    <property type="protein sequence ID" value="ELU41197.1"/>
    <property type="molecule type" value="Genomic_DNA"/>
</dbReference>
<evidence type="ECO:0000313" key="2">
    <source>
        <dbReference type="Proteomes" id="UP000011668"/>
    </source>
</evidence>
<accession>L8WWJ4</accession>
<proteinExistence type="predicted"/>
<dbReference type="AlphaFoldDB" id="L8WWJ4"/>
<evidence type="ECO:0000313" key="1">
    <source>
        <dbReference type="EMBL" id="ELU41197.1"/>
    </source>
</evidence>
<organism evidence="1 2">
    <name type="scientific">Thanatephorus cucumeris (strain AG1-IA)</name>
    <name type="common">Rice sheath blight fungus</name>
    <name type="synonym">Rhizoctonia solani</name>
    <dbReference type="NCBI Taxonomy" id="983506"/>
    <lineage>
        <taxon>Eukaryota</taxon>
        <taxon>Fungi</taxon>
        <taxon>Dikarya</taxon>
        <taxon>Basidiomycota</taxon>
        <taxon>Agaricomycotina</taxon>
        <taxon>Agaricomycetes</taxon>
        <taxon>Cantharellales</taxon>
        <taxon>Ceratobasidiaceae</taxon>
        <taxon>Rhizoctonia</taxon>
        <taxon>Rhizoctonia solani AG-1</taxon>
    </lineage>
</organism>
<name>L8WWJ4_THACA</name>
<comment type="caution">
    <text evidence="1">The sequence shown here is derived from an EMBL/GenBank/DDBJ whole genome shotgun (WGS) entry which is preliminary data.</text>
</comment>
<dbReference type="HOGENOM" id="CLU_2098488_0_0_1"/>
<reference evidence="1 2" key="1">
    <citation type="journal article" date="2013" name="Nat. Commun.">
        <title>The evolution and pathogenic mechanisms of the rice sheath blight pathogen.</title>
        <authorList>
            <person name="Zheng A."/>
            <person name="Lin R."/>
            <person name="Xu L."/>
            <person name="Qin P."/>
            <person name="Tang C."/>
            <person name="Ai P."/>
            <person name="Zhang D."/>
            <person name="Liu Y."/>
            <person name="Sun Z."/>
            <person name="Feng H."/>
            <person name="Wang Y."/>
            <person name="Chen Y."/>
            <person name="Liang X."/>
            <person name="Fu R."/>
            <person name="Li Q."/>
            <person name="Zhang J."/>
            <person name="Yu X."/>
            <person name="Xie Z."/>
            <person name="Ding L."/>
            <person name="Guan P."/>
            <person name="Tang J."/>
            <person name="Liang Y."/>
            <person name="Wang S."/>
            <person name="Deng Q."/>
            <person name="Li S."/>
            <person name="Zhu J."/>
            <person name="Wang L."/>
            <person name="Liu H."/>
            <person name="Li P."/>
        </authorList>
    </citation>
    <scope>NUCLEOTIDE SEQUENCE [LARGE SCALE GENOMIC DNA]</scope>
    <source>
        <strain evidence="2">AG-1 IA</strain>
    </source>
</reference>
<gene>
    <name evidence="1" type="ORF">AG1IA_04777</name>
</gene>
<protein>
    <submittedName>
        <fullName evidence="1">Uncharacterized protein</fullName>
    </submittedName>
</protein>
<dbReference type="Proteomes" id="UP000011668">
    <property type="component" value="Unassembled WGS sequence"/>
</dbReference>